<dbReference type="InterPro" id="IPR002000">
    <property type="entry name" value="Lysosome-assoc_membr_glycop"/>
</dbReference>
<dbReference type="PANTHER" id="PTHR11506:SF2">
    <property type="entry name" value="MACROSIALIN"/>
    <property type="match status" value="1"/>
</dbReference>
<comment type="subcellular location">
    <subcellularLocation>
        <location evidence="1">Endosome membrane</location>
        <topology evidence="1">Single-pass type I membrane protein</topology>
    </subcellularLocation>
    <subcellularLocation>
        <location evidence="8">Lysosome membrane</location>
        <topology evidence="8">Single-pass type I membrane protein</topology>
    </subcellularLocation>
</comment>
<keyword evidence="15" id="KW-1185">Reference proteome</keyword>
<accession>A0A9Q1IF08</accession>
<evidence type="ECO:0000256" key="5">
    <source>
        <dbReference type="ARBA" id="ARBA00022989"/>
    </source>
</evidence>
<evidence type="ECO:0000256" key="10">
    <source>
        <dbReference type="SAM" id="Phobius"/>
    </source>
</evidence>
<comment type="caution">
    <text evidence="14">The sequence shown here is derived from an EMBL/GenBank/DDBJ whole genome shotgun (WGS) entry which is preliminary data.</text>
</comment>
<feature type="transmembrane region" description="Helical" evidence="10">
    <location>
        <begin position="369"/>
        <end position="390"/>
    </location>
</feature>
<feature type="compositionally biased region" description="Low complexity" evidence="9">
    <location>
        <begin position="68"/>
        <end position="81"/>
    </location>
</feature>
<evidence type="ECO:0000259" key="12">
    <source>
        <dbReference type="Pfam" id="PF01299"/>
    </source>
</evidence>
<feature type="signal peptide" evidence="11">
    <location>
        <begin position="1"/>
        <end position="20"/>
    </location>
</feature>
<keyword evidence="5 10" id="KW-1133">Transmembrane helix</keyword>
<name>A0A9Q1IF08_SYNKA</name>
<evidence type="ECO:0000313" key="15">
    <source>
        <dbReference type="Proteomes" id="UP001152622"/>
    </source>
</evidence>
<gene>
    <name evidence="14" type="ORF">SKAU_G00371260</name>
</gene>
<dbReference type="GO" id="GO:0072594">
    <property type="term" value="P:establishment of protein localization to organelle"/>
    <property type="evidence" value="ECO:0007669"/>
    <property type="project" value="TreeGrafter"/>
</dbReference>
<feature type="chain" id="PRO_5040120211" evidence="11">
    <location>
        <begin position="21"/>
        <end position="402"/>
    </location>
</feature>
<dbReference type="PRINTS" id="PR00336">
    <property type="entry name" value="LYSASSOCTDMP"/>
</dbReference>
<keyword evidence="2 8" id="KW-0812">Transmembrane</keyword>
<evidence type="ECO:0000256" key="2">
    <source>
        <dbReference type="ARBA" id="ARBA00022692"/>
    </source>
</evidence>
<keyword evidence="3 11" id="KW-0732">Signal</keyword>
<keyword evidence="8" id="KW-1015">Disulfide bond</keyword>
<feature type="compositionally biased region" description="Low complexity" evidence="9">
    <location>
        <begin position="89"/>
        <end position="102"/>
    </location>
</feature>
<feature type="domain" description="Lysosome-associated membrane glycoprotein 2-like transmembrane" evidence="13">
    <location>
        <begin position="371"/>
        <end position="400"/>
    </location>
</feature>
<dbReference type="AlphaFoldDB" id="A0A9Q1IF08"/>
<feature type="disulfide bond" evidence="8">
    <location>
        <begin position="323"/>
        <end position="360"/>
    </location>
</feature>
<dbReference type="InterPro" id="IPR048528">
    <property type="entry name" value="Lamp2-like_luminal"/>
</dbReference>
<feature type="compositionally biased region" description="Pro residues" evidence="9">
    <location>
        <begin position="188"/>
        <end position="198"/>
    </location>
</feature>
<dbReference type="Pfam" id="PF01299">
    <property type="entry name" value="Lamp2-like_luminal"/>
    <property type="match status" value="1"/>
</dbReference>
<comment type="similarity">
    <text evidence="8">Belongs to the LAMP family.</text>
</comment>
<evidence type="ECO:0000256" key="4">
    <source>
        <dbReference type="ARBA" id="ARBA00022753"/>
    </source>
</evidence>
<evidence type="ECO:0000256" key="9">
    <source>
        <dbReference type="SAM" id="MobiDB-lite"/>
    </source>
</evidence>
<reference evidence="14" key="1">
    <citation type="journal article" date="2023" name="Science">
        <title>Genome structures resolve the early diversification of teleost fishes.</title>
        <authorList>
            <person name="Parey E."/>
            <person name="Louis A."/>
            <person name="Montfort J."/>
            <person name="Bouchez O."/>
            <person name="Roques C."/>
            <person name="Iampietro C."/>
            <person name="Lluch J."/>
            <person name="Castinel A."/>
            <person name="Donnadieu C."/>
            <person name="Desvignes T."/>
            <person name="Floi Bucao C."/>
            <person name="Jouanno E."/>
            <person name="Wen M."/>
            <person name="Mejri S."/>
            <person name="Dirks R."/>
            <person name="Jansen H."/>
            <person name="Henkel C."/>
            <person name="Chen W.J."/>
            <person name="Zahm M."/>
            <person name="Cabau C."/>
            <person name="Klopp C."/>
            <person name="Thompson A.W."/>
            <person name="Robinson-Rechavi M."/>
            <person name="Braasch I."/>
            <person name="Lecointre G."/>
            <person name="Bobe J."/>
            <person name="Postlethwait J.H."/>
            <person name="Berthelot C."/>
            <person name="Roest Crollius H."/>
            <person name="Guiguen Y."/>
        </authorList>
    </citation>
    <scope>NUCLEOTIDE SEQUENCE</scope>
    <source>
        <strain evidence="14">WJC10195</strain>
    </source>
</reference>
<dbReference type="PROSITE" id="PS51407">
    <property type="entry name" value="LAMP_3"/>
    <property type="match status" value="1"/>
</dbReference>
<evidence type="ECO:0000256" key="7">
    <source>
        <dbReference type="ARBA" id="ARBA00023180"/>
    </source>
</evidence>
<evidence type="ECO:0000256" key="1">
    <source>
        <dbReference type="ARBA" id="ARBA00004530"/>
    </source>
</evidence>
<dbReference type="Proteomes" id="UP001152622">
    <property type="component" value="Chromosome 18"/>
</dbReference>
<dbReference type="Pfam" id="PF21222">
    <property type="entry name" value="Lamp2_2nd"/>
    <property type="match status" value="1"/>
</dbReference>
<evidence type="ECO:0000313" key="14">
    <source>
        <dbReference type="EMBL" id="KAJ8338160.1"/>
    </source>
</evidence>
<keyword evidence="4" id="KW-0967">Endosome</keyword>
<keyword evidence="7" id="KW-0325">Glycoprotein</keyword>
<evidence type="ECO:0000256" key="6">
    <source>
        <dbReference type="ARBA" id="ARBA00023136"/>
    </source>
</evidence>
<dbReference type="OrthoDB" id="9428839at2759"/>
<evidence type="ECO:0000259" key="13">
    <source>
        <dbReference type="Pfam" id="PF21222"/>
    </source>
</evidence>
<dbReference type="GO" id="GO:0031902">
    <property type="term" value="C:late endosome membrane"/>
    <property type="evidence" value="ECO:0007669"/>
    <property type="project" value="TreeGrafter"/>
</dbReference>
<dbReference type="EMBL" id="JAINUF010000018">
    <property type="protein sequence ID" value="KAJ8338160.1"/>
    <property type="molecule type" value="Genomic_DNA"/>
</dbReference>
<dbReference type="PANTHER" id="PTHR11506">
    <property type="entry name" value="LYSOSOME-ASSOCIATED MEMBRANE GLYCOPROTEIN"/>
    <property type="match status" value="1"/>
</dbReference>
<proteinExistence type="inferred from homology"/>
<evidence type="ECO:0000256" key="8">
    <source>
        <dbReference type="PROSITE-ProRule" id="PRU00740"/>
    </source>
</evidence>
<feature type="compositionally biased region" description="Low complexity" evidence="9">
    <location>
        <begin position="43"/>
        <end position="61"/>
    </location>
</feature>
<protein>
    <submittedName>
        <fullName evidence="14">Uncharacterized protein</fullName>
    </submittedName>
</protein>
<dbReference type="InterPro" id="IPR048524">
    <property type="entry name" value="Lamp2-like_TM"/>
</dbReference>
<dbReference type="Gene3D" id="2.40.160.110">
    <property type="match status" value="1"/>
</dbReference>
<sequence length="402" mass="43958">MKNGFMLFMACAITIAVAASQDDEMKSKPSADLTPAQEFSVGNTTTLHPKPTTHHPNTTTPHPKPTTHHPNTTTPHPNTTTHHPKPTTHHPNTTTHHPNTTTHHPKPTTHHPNTTTPHPKPTTHHPNTTTPHPKPTTHHPNTTTPHPKPTTHHPNTTTPHPKPTTHHPNTTTPHPKPTTHHPNTTTHAPPPPPPPQPTPKANLTVGNYTLRNGKSVCALATMALQIRVQYGPTNKQEGTYILQSAKTNVTGKCENSIVNFNITFKEGFIDLHFQKNLTEKSVYVSSVAVELNYPFPAATKTKFTASNNTVKLFLAAIGHSYSCKSQSVYLGQGLYLDMTKGRMQAFNITNINSFGPPDPCPADKPDYRAAIAVGVVLLILIIIVVVAYIIGRRKRTGGYQTL</sequence>
<comment type="caution">
    <text evidence="8">Lacks conserved residue(s) required for the propagation of feature annotation.</text>
</comment>
<dbReference type="GO" id="GO:0005886">
    <property type="term" value="C:plasma membrane"/>
    <property type="evidence" value="ECO:0007669"/>
    <property type="project" value="TreeGrafter"/>
</dbReference>
<keyword evidence="8" id="KW-0458">Lysosome</keyword>
<dbReference type="GO" id="GO:0005765">
    <property type="term" value="C:lysosomal membrane"/>
    <property type="evidence" value="ECO:0007669"/>
    <property type="project" value="UniProtKB-SubCell"/>
</dbReference>
<feature type="region of interest" description="Disordered" evidence="9">
    <location>
        <begin position="26"/>
        <end position="203"/>
    </location>
</feature>
<evidence type="ECO:0000256" key="11">
    <source>
        <dbReference type="SAM" id="SignalP"/>
    </source>
</evidence>
<organism evidence="14 15">
    <name type="scientific">Synaphobranchus kaupii</name>
    <name type="common">Kaup's arrowtooth eel</name>
    <dbReference type="NCBI Taxonomy" id="118154"/>
    <lineage>
        <taxon>Eukaryota</taxon>
        <taxon>Metazoa</taxon>
        <taxon>Chordata</taxon>
        <taxon>Craniata</taxon>
        <taxon>Vertebrata</taxon>
        <taxon>Euteleostomi</taxon>
        <taxon>Actinopterygii</taxon>
        <taxon>Neopterygii</taxon>
        <taxon>Teleostei</taxon>
        <taxon>Anguilliformes</taxon>
        <taxon>Synaphobranchidae</taxon>
        <taxon>Synaphobranchus</taxon>
    </lineage>
</organism>
<keyword evidence="6 8" id="KW-0472">Membrane</keyword>
<feature type="domain" description="Lysosome-associated membrane glycoprotein 2-like luminal" evidence="12">
    <location>
        <begin position="204"/>
        <end position="348"/>
    </location>
</feature>
<evidence type="ECO:0000256" key="3">
    <source>
        <dbReference type="ARBA" id="ARBA00022729"/>
    </source>
</evidence>